<dbReference type="Gene3D" id="3.20.20.80">
    <property type="entry name" value="Glycosidases"/>
    <property type="match status" value="1"/>
</dbReference>
<evidence type="ECO:0000256" key="1">
    <source>
        <dbReference type="ARBA" id="ARBA00001412"/>
    </source>
</evidence>
<dbReference type="GO" id="GO:0005990">
    <property type="term" value="P:lactose catabolic process"/>
    <property type="evidence" value="ECO:0007669"/>
    <property type="project" value="TreeGrafter"/>
</dbReference>
<dbReference type="SUPFAM" id="SSF49303">
    <property type="entry name" value="beta-Galactosidase/glucuronidase domain"/>
    <property type="match status" value="1"/>
</dbReference>
<dbReference type="InterPro" id="IPR006102">
    <property type="entry name" value="Ig-like_GH2"/>
</dbReference>
<dbReference type="InterPro" id="IPR050347">
    <property type="entry name" value="Bact_Beta-galactosidase"/>
</dbReference>
<dbReference type="GO" id="GO:0004565">
    <property type="term" value="F:beta-galactosidase activity"/>
    <property type="evidence" value="ECO:0007669"/>
    <property type="project" value="UniProtKB-EC"/>
</dbReference>
<gene>
    <name evidence="9" type="ORF">FA707_04115</name>
</gene>
<reference evidence="9 10" key="1">
    <citation type="submission" date="2019-04" db="EMBL/GenBank/DDBJ databases">
        <title>Vagococcus sp. nov., isolated from faeces of yaks (Bos grunniens).</title>
        <authorList>
            <person name="Ge Y."/>
        </authorList>
    </citation>
    <scope>NUCLEOTIDE SEQUENCE [LARGE SCALE GENOMIC DNA]</scope>
    <source>
        <strain evidence="9 10">MN-17</strain>
    </source>
</reference>
<protein>
    <recommendedName>
        <fullName evidence="3 7">Beta-galactosidase</fullName>
        <ecNumber evidence="3 7">3.2.1.23</ecNumber>
    </recommendedName>
    <alternativeName>
        <fullName evidence="6 7">Lactase</fullName>
    </alternativeName>
</protein>
<dbReference type="Gene3D" id="2.60.40.10">
    <property type="entry name" value="Immunoglobulins"/>
    <property type="match status" value="2"/>
</dbReference>
<dbReference type="Pfam" id="PF00703">
    <property type="entry name" value="Glyco_hydro_2"/>
    <property type="match status" value="1"/>
</dbReference>
<dbReference type="Gene3D" id="2.70.98.10">
    <property type="match status" value="1"/>
</dbReference>
<keyword evidence="5 7" id="KW-0326">Glycosidase</keyword>
<dbReference type="InterPro" id="IPR014718">
    <property type="entry name" value="GH-type_carb-bd"/>
</dbReference>
<keyword evidence="4 7" id="KW-0378">Hydrolase</keyword>
<dbReference type="KEGG" id="vao:FA707_04115"/>
<dbReference type="SUPFAM" id="SSF74650">
    <property type="entry name" value="Galactose mutarotase-like"/>
    <property type="match status" value="1"/>
</dbReference>
<dbReference type="InterPro" id="IPR017853">
    <property type="entry name" value="GH"/>
</dbReference>
<evidence type="ECO:0000313" key="9">
    <source>
        <dbReference type="EMBL" id="QCI86197.1"/>
    </source>
</evidence>
<dbReference type="InterPro" id="IPR004199">
    <property type="entry name" value="B-gal_small/dom_5"/>
</dbReference>
<dbReference type="InterPro" id="IPR008979">
    <property type="entry name" value="Galactose-bd-like_sf"/>
</dbReference>
<dbReference type="RefSeq" id="WP_136953032.1">
    <property type="nucleotide sequence ID" value="NZ_CP039712.1"/>
</dbReference>
<evidence type="ECO:0000313" key="10">
    <source>
        <dbReference type="Proteomes" id="UP000298615"/>
    </source>
</evidence>
<evidence type="ECO:0000256" key="6">
    <source>
        <dbReference type="ARBA" id="ARBA00032230"/>
    </source>
</evidence>
<dbReference type="InterPro" id="IPR013783">
    <property type="entry name" value="Ig-like_fold"/>
</dbReference>
<dbReference type="InterPro" id="IPR036156">
    <property type="entry name" value="Beta-gal/glucu_dom_sf"/>
</dbReference>
<proteinExistence type="inferred from homology"/>
<dbReference type="InterPro" id="IPR006101">
    <property type="entry name" value="Glyco_hydro_2"/>
</dbReference>
<dbReference type="InterPro" id="IPR006103">
    <property type="entry name" value="Glyco_hydro_2_cat"/>
</dbReference>
<accession>A0A4D7CV41</accession>
<evidence type="ECO:0000256" key="2">
    <source>
        <dbReference type="ARBA" id="ARBA00007401"/>
    </source>
</evidence>
<dbReference type="InterPro" id="IPR011013">
    <property type="entry name" value="Gal_mutarotase_sf_dom"/>
</dbReference>
<evidence type="ECO:0000256" key="3">
    <source>
        <dbReference type="ARBA" id="ARBA00012756"/>
    </source>
</evidence>
<evidence type="ECO:0000256" key="4">
    <source>
        <dbReference type="ARBA" id="ARBA00022801"/>
    </source>
</evidence>
<dbReference type="EMBL" id="CP039712">
    <property type="protein sequence ID" value="QCI86197.1"/>
    <property type="molecule type" value="Genomic_DNA"/>
</dbReference>
<dbReference type="AlphaFoldDB" id="A0A4D7CV41"/>
<dbReference type="Pfam" id="PF02837">
    <property type="entry name" value="Glyco_hydro_2_N"/>
    <property type="match status" value="1"/>
</dbReference>
<dbReference type="EC" id="3.2.1.23" evidence="3 7"/>
<dbReference type="PRINTS" id="PR00132">
    <property type="entry name" value="GLHYDRLASE2"/>
</dbReference>
<evidence type="ECO:0000259" key="8">
    <source>
        <dbReference type="SMART" id="SM01038"/>
    </source>
</evidence>
<comment type="similarity">
    <text evidence="2 7">Belongs to the glycosyl hydrolase 2 family.</text>
</comment>
<sequence length="998" mass="114671">MLTYHQNMSIQSQNAMPNRNYYVPYASLEQAKTSTHKFDSSRVMSLDGTWDFTYFENERQLPANFFSQVSSDFSGSIEVPSVWQNAGFDHHQYVNVTFPIPYDPPFVPTDNPCGLYHRTFELNCDDSNRYYLNFEGVDSCHYVWVNGQWVGYNQISHSQSEFDITDYCQSGTNHLTVLVFKWSDGTYFEDQDKFRSSGIFRSVYLVERPQAHLQQFRVNTTIDLEKVRGDLIVTFDDVANTLSKKYWLYDTSGELVAHEEDFGGQLAVTIENCQYWTAETPNLYTLIMEVNGEFFKQKIGFRELAWHDRQVYLNGQSIKLLGVNYHDNDPITTRVMTPESLKKDMLMMKAINMNTIRTAHYPKMPEFYELADELGFYVVSEADLECHGIVNLYGNKANYNLVGSDESFLPGVLERIERSVVNNINFPSIIMWSMENESGYGLNFEIGQARTRELDPTRLIHNERAIEPDSTRDNDMSNLDVISMMYPDLRNIEKMCQDESLTKPLFMCEYAHAMGNGPGELKDYFDLIMKYDGYLGGCVWEWADHAVSQTQADGSVKYLYGGDFNEEVHDNNFCVDGMTTPDRKMTAKLIAYRNIHAPLQLVSIDLEAQQVILKNINRFKSADAYQASLRLKVDGVIVKEQSLELSDFPAHSEKTFSIMSLDYASSQLVTVELVITYLEERPIEEHNVVGIQELIIHEPERVIEVENKDEAIEGSSLKVSTSENQDTLVISGDDFSYTWQHSRAGFKQLTVAGQDRLVSTSHFTIWRAPTDNDMYIKQQWLGAGYDRATLALRQSHVEQTDESVTIQNRYALVVVGKQPVAQIELNVTIQSTGEILMDVTFDKDPEFPDLPKFGLNLPLTKELADFEYLGYGPYDNYRDKKEACQIGVYQSTPMEEWHHEYIKPQEYGNHGHCEWLRIGQDHGFEIKGVPNFSYLVHSTEQLTRCANDADLVAEDAYYLSLDYQQNGIGTNSCGPYVQEKNRFSENHFNWQFSITPII</sequence>
<dbReference type="Pfam" id="PF02836">
    <property type="entry name" value="Glyco_hydro_2_C"/>
    <property type="match status" value="1"/>
</dbReference>
<dbReference type="GO" id="GO:0030246">
    <property type="term" value="F:carbohydrate binding"/>
    <property type="evidence" value="ECO:0007669"/>
    <property type="project" value="InterPro"/>
</dbReference>
<dbReference type="PANTHER" id="PTHR46323:SF2">
    <property type="entry name" value="BETA-GALACTOSIDASE"/>
    <property type="match status" value="1"/>
</dbReference>
<name>A0A4D7CV41_9ENTE</name>
<dbReference type="Pfam" id="PF02929">
    <property type="entry name" value="Bgal_small_N"/>
    <property type="match status" value="1"/>
</dbReference>
<dbReference type="GO" id="GO:0009341">
    <property type="term" value="C:beta-galactosidase complex"/>
    <property type="evidence" value="ECO:0007669"/>
    <property type="project" value="InterPro"/>
</dbReference>
<feature type="domain" description="Beta galactosidase small chain/" evidence="8">
    <location>
        <begin position="729"/>
        <end position="995"/>
    </location>
</feature>
<organism evidence="9 10">
    <name type="scientific">Vagococcus zengguangii</name>
    <dbReference type="NCBI Taxonomy" id="2571750"/>
    <lineage>
        <taxon>Bacteria</taxon>
        <taxon>Bacillati</taxon>
        <taxon>Bacillota</taxon>
        <taxon>Bacilli</taxon>
        <taxon>Lactobacillales</taxon>
        <taxon>Enterococcaceae</taxon>
        <taxon>Vagococcus</taxon>
    </lineage>
</organism>
<comment type="catalytic activity">
    <reaction evidence="1 7">
        <text>Hydrolysis of terminal non-reducing beta-D-galactose residues in beta-D-galactosides.</text>
        <dbReference type="EC" id="3.2.1.23"/>
    </reaction>
</comment>
<dbReference type="Proteomes" id="UP000298615">
    <property type="component" value="Chromosome"/>
</dbReference>
<keyword evidence="10" id="KW-1185">Reference proteome</keyword>
<dbReference type="PROSITE" id="PS00719">
    <property type="entry name" value="GLYCOSYL_HYDROL_F2_1"/>
    <property type="match status" value="1"/>
</dbReference>
<dbReference type="InterPro" id="IPR023230">
    <property type="entry name" value="Glyco_hydro_2_CS"/>
</dbReference>
<dbReference type="SUPFAM" id="SSF49785">
    <property type="entry name" value="Galactose-binding domain-like"/>
    <property type="match status" value="1"/>
</dbReference>
<evidence type="ECO:0000256" key="7">
    <source>
        <dbReference type="RuleBase" id="RU361154"/>
    </source>
</evidence>
<dbReference type="PANTHER" id="PTHR46323">
    <property type="entry name" value="BETA-GALACTOSIDASE"/>
    <property type="match status" value="1"/>
</dbReference>
<dbReference type="SMART" id="SM01038">
    <property type="entry name" value="Bgal_small_N"/>
    <property type="match status" value="1"/>
</dbReference>
<evidence type="ECO:0000256" key="5">
    <source>
        <dbReference type="ARBA" id="ARBA00023295"/>
    </source>
</evidence>
<dbReference type="SUPFAM" id="SSF51445">
    <property type="entry name" value="(Trans)glycosidases"/>
    <property type="match status" value="1"/>
</dbReference>
<dbReference type="InterPro" id="IPR006104">
    <property type="entry name" value="Glyco_hydro_2_N"/>
</dbReference>
<dbReference type="Gene3D" id="2.60.120.260">
    <property type="entry name" value="Galactose-binding domain-like"/>
    <property type="match status" value="1"/>
</dbReference>